<keyword evidence="3" id="KW-1185">Reference proteome</keyword>
<sequence length="588" mass="65196">MSNNNKKHEQPNLSFEAVASKLNGASPLQASRILIDMELFEQRSSIEVIDSVYKDFESNQNVVDELVTPLGLGVLDSVITHKDLKLDRTGLTASRLWEDINCFEYKNVHVSSQALSTKQQLKGSRKVTPGKRGNVQKHKLETHKVKNTRRDGTIKNDLDGKQLYRHGQGSSTLNTVNTEHLQSSESFHRQFGGNVLLTNENGKAIVNSDKNLASISERQNKMKLDGTFANIKEKKEKLLSKKKTTQLSKSEQEQLDRINESFTGSSLEAGVAMEKEAAQSNFKAAQDAAFNNIKDNTAEIATQASTKAGEQTGHQALGHAVLLMLKPIFYEFNDSFKNGIDTGVGETSALEGLKVRLKRVMRYIRTEIVPTLTKALKDFFDNFCKVIIDSIIGLATGIFKSILTILIEGFSALVGALKILSKSSNEMSGAQKADAILKLFSATVVTFVVFYFESSILPAIPIPFLQDIALALLSGVASSLVVYVLDKADIFSTKSELRTKRIKEIFEMRVQQIKENTDAFETASLQKLAEDKLRFKALSETLSQSIQDKKNPNDAVLEIADFLKVELSVKSTDDFLKMLKTQDSLEIA</sequence>
<feature type="transmembrane region" description="Helical" evidence="1">
    <location>
        <begin position="391"/>
        <end position="414"/>
    </location>
</feature>
<evidence type="ECO:0000313" key="3">
    <source>
        <dbReference type="Proteomes" id="UP001152447"/>
    </source>
</evidence>
<gene>
    <name evidence="2" type="ORF">PSEHALCIP103_02820</name>
</gene>
<proteinExistence type="predicted"/>
<accession>A0A9W4R1R9</accession>
<comment type="caution">
    <text evidence="2">The sequence shown here is derived from an EMBL/GenBank/DDBJ whole genome shotgun (WGS) entry which is preliminary data.</text>
</comment>
<keyword evidence="1" id="KW-0472">Membrane</keyword>
<reference evidence="2" key="1">
    <citation type="submission" date="2022-07" db="EMBL/GenBank/DDBJ databases">
        <authorList>
            <person name="Criscuolo A."/>
        </authorList>
    </citation>
    <scope>NUCLEOTIDE SEQUENCE</scope>
    <source>
        <strain evidence="2">CIP103197</strain>
    </source>
</reference>
<evidence type="ECO:0000313" key="2">
    <source>
        <dbReference type="EMBL" id="CAH9062977.1"/>
    </source>
</evidence>
<dbReference type="RefSeq" id="WP_262977091.1">
    <property type="nucleotide sequence ID" value="NZ_CAMAPB010000046.1"/>
</dbReference>
<evidence type="ECO:0000256" key="1">
    <source>
        <dbReference type="SAM" id="Phobius"/>
    </source>
</evidence>
<keyword evidence="1" id="KW-1133">Transmembrane helix</keyword>
<dbReference type="EMBL" id="CAMAPB010000046">
    <property type="protein sequence ID" value="CAH9062977.1"/>
    <property type="molecule type" value="Genomic_DNA"/>
</dbReference>
<feature type="transmembrane region" description="Helical" evidence="1">
    <location>
        <begin position="464"/>
        <end position="485"/>
    </location>
</feature>
<dbReference type="Proteomes" id="UP001152447">
    <property type="component" value="Unassembled WGS sequence"/>
</dbReference>
<organism evidence="2 3">
    <name type="scientific">Pseudoalteromonas haloplanktis</name>
    <name type="common">Alteromonas haloplanktis</name>
    <dbReference type="NCBI Taxonomy" id="228"/>
    <lineage>
        <taxon>Bacteria</taxon>
        <taxon>Pseudomonadati</taxon>
        <taxon>Pseudomonadota</taxon>
        <taxon>Gammaproteobacteria</taxon>
        <taxon>Alteromonadales</taxon>
        <taxon>Pseudoalteromonadaceae</taxon>
        <taxon>Pseudoalteromonas</taxon>
    </lineage>
</organism>
<keyword evidence="1" id="KW-0812">Transmembrane</keyword>
<feature type="transmembrane region" description="Helical" evidence="1">
    <location>
        <begin position="435"/>
        <end position="452"/>
    </location>
</feature>
<protein>
    <submittedName>
        <fullName evidence="2">Uncharacterized protein</fullName>
    </submittedName>
</protein>
<name>A0A9W4R1R9_PSEHA</name>
<dbReference type="AlphaFoldDB" id="A0A9W4R1R9"/>